<dbReference type="InterPro" id="IPR026444">
    <property type="entry name" value="Secre_tail"/>
</dbReference>
<reference evidence="3" key="2">
    <citation type="submission" date="2020-09" db="EMBL/GenBank/DDBJ databases">
        <authorList>
            <person name="Sun Q."/>
            <person name="Kim S."/>
        </authorList>
    </citation>
    <scope>NUCLEOTIDE SEQUENCE</scope>
    <source>
        <strain evidence="3">KCTC 12710</strain>
    </source>
</reference>
<evidence type="ECO:0000313" key="4">
    <source>
        <dbReference type="Proteomes" id="UP000636004"/>
    </source>
</evidence>
<evidence type="ECO:0000256" key="1">
    <source>
        <dbReference type="ARBA" id="ARBA00022729"/>
    </source>
</evidence>
<organism evidence="3 4">
    <name type="scientific">Algibacter mikhailovii</name>
    <dbReference type="NCBI Taxonomy" id="425498"/>
    <lineage>
        <taxon>Bacteria</taxon>
        <taxon>Pseudomonadati</taxon>
        <taxon>Bacteroidota</taxon>
        <taxon>Flavobacteriia</taxon>
        <taxon>Flavobacteriales</taxon>
        <taxon>Flavobacteriaceae</taxon>
        <taxon>Algibacter</taxon>
    </lineage>
</organism>
<evidence type="ECO:0000259" key="2">
    <source>
        <dbReference type="Pfam" id="PF18962"/>
    </source>
</evidence>
<keyword evidence="4" id="KW-1185">Reference proteome</keyword>
<keyword evidence="1" id="KW-0732">Signal</keyword>
<comment type="caution">
    <text evidence="3">The sequence shown here is derived from an EMBL/GenBank/DDBJ whole genome shotgun (WGS) entry which is preliminary data.</text>
</comment>
<dbReference type="Gene3D" id="2.40.128.720">
    <property type="match status" value="3"/>
</dbReference>
<evidence type="ECO:0000313" key="3">
    <source>
        <dbReference type="EMBL" id="GGZ68713.1"/>
    </source>
</evidence>
<proteinExistence type="predicted"/>
<dbReference type="RefSeq" id="WP_189358590.1">
    <property type="nucleotide sequence ID" value="NZ_BMWZ01000001.1"/>
</dbReference>
<gene>
    <name evidence="3" type="ORF">GCM10007028_02040</name>
</gene>
<dbReference type="EMBL" id="BMWZ01000001">
    <property type="protein sequence ID" value="GGZ68713.1"/>
    <property type="molecule type" value="Genomic_DNA"/>
</dbReference>
<dbReference type="Pfam" id="PF18962">
    <property type="entry name" value="Por_Secre_tail"/>
    <property type="match status" value="1"/>
</dbReference>
<feature type="domain" description="Secretion system C-terminal sorting" evidence="2">
    <location>
        <begin position="312"/>
        <end position="378"/>
    </location>
</feature>
<accession>A0A918QSU9</accession>
<dbReference type="AlphaFoldDB" id="A0A918QSU9"/>
<reference evidence="3" key="1">
    <citation type="journal article" date="2014" name="Int. J. Syst. Evol. Microbiol.">
        <title>Complete genome sequence of Corynebacterium casei LMG S-19264T (=DSM 44701T), isolated from a smear-ripened cheese.</title>
        <authorList>
            <consortium name="US DOE Joint Genome Institute (JGI-PGF)"/>
            <person name="Walter F."/>
            <person name="Albersmeier A."/>
            <person name="Kalinowski J."/>
            <person name="Ruckert C."/>
        </authorList>
    </citation>
    <scope>NUCLEOTIDE SEQUENCE</scope>
    <source>
        <strain evidence="3">KCTC 12710</strain>
    </source>
</reference>
<sequence length="380" mass="43778">MKKITILTILIFAMTMTGQNKLLSSTEEFFDGMTWQSSSGTNYAYDSNNNLISETGLSLNFISSQWENSYRATYSYNGNNVVTNEIDQSWNSITKQFENLSQSKYTYNGSNITEVLDQRWENGSWRNDLKSEFIYSSGRIVQAFNYTWDGSQWVPEDRSNVTYNANGRFGTILTDDWNGTSWVNGERQMFSYDSNNKIKVMIYDTWDGTKWEEEDRIEYTLDANGNRTQEVNIYDGSSFTTTYTYDTSQLMSSFAHPFKDKTGLDYIVQDNPYYNKLLSSLQDGSFRTTYNYDRAIRLGVADVVEVNNNVKVYPVPTTGPINIKSTKGIINHIDIYNTLGKRVFSTQETSFNIDFLNKGVYFLKMTSLADAVYTRKIIKK</sequence>
<dbReference type="Proteomes" id="UP000636004">
    <property type="component" value="Unassembled WGS sequence"/>
</dbReference>
<dbReference type="NCBIfam" id="TIGR04183">
    <property type="entry name" value="Por_Secre_tail"/>
    <property type="match status" value="1"/>
</dbReference>
<protein>
    <recommendedName>
        <fullName evidence="2">Secretion system C-terminal sorting domain-containing protein</fullName>
    </recommendedName>
</protein>
<name>A0A918QSU9_9FLAO</name>